<comment type="similarity">
    <text evidence="1">Belongs to the asp23 family.</text>
</comment>
<organism evidence="2 3">
    <name type="scientific">Hydrogenibacillus schlegelii</name>
    <name type="common">Bacillus schlegelii</name>
    <dbReference type="NCBI Taxonomy" id="1484"/>
    <lineage>
        <taxon>Bacteria</taxon>
        <taxon>Bacillati</taxon>
        <taxon>Bacillota</taxon>
        <taxon>Bacilli</taxon>
        <taxon>Bacillales</taxon>
        <taxon>Bacillales Family X. Incertae Sedis</taxon>
        <taxon>Hydrogenibacillus</taxon>
    </lineage>
</organism>
<sequence length="204" mass="22313">MPVALRETDLGGLAGTPTAICLRARLFGSPADRSGEGQPGCRCPFDRRKRLRYARVNRGKGGVRLENQVPAYETNELGKIRIAPEVVGIIAGLAAQEVEGVAGMSSGFVEELVDRFGRKRNPSRGVQVEVGEREAAVDVSVVVEYGRAIRQVAEDIQRNVKRAIEMMTGLTVVEVNVHVVDISFPKEERPQEAEVVPEKAPRVR</sequence>
<protein>
    <submittedName>
        <fullName evidence="2">Asp23/Gls24 family envelope stress response protein</fullName>
    </submittedName>
</protein>
<dbReference type="Proteomes" id="UP000748108">
    <property type="component" value="Unassembled WGS sequence"/>
</dbReference>
<dbReference type="InterPro" id="IPR005531">
    <property type="entry name" value="Asp23"/>
</dbReference>
<name>A0A947G9D7_HYDSH</name>
<evidence type="ECO:0000313" key="2">
    <source>
        <dbReference type="EMBL" id="MBT9282321.1"/>
    </source>
</evidence>
<comment type="caution">
    <text evidence="2">The sequence shown here is derived from an EMBL/GenBank/DDBJ whole genome shotgun (WGS) entry which is preliminary data.</text>
</comment>
<evidence type="ECO:0000256" key="1">
    <source>
        <dbReference type="ARBA" id="ARBA00005721"/>
    </source>
</evidence>
<evidence type="ECO:0000313" key="3">
    <source>
        <dbReference type="Proteomes" id="UP000748108"/>
    </source>
</evidence>
<accession>A0A947G9D7</accession>
<proteinExistence type="inferred from homology"/>
<dbReference type="EMBL" id="JAHHQF010000053">
    <property type="protein sequence ID" value="MBT9282321.1"/>
    <property type="molecule type" value="Genomic_DNA"/>
</dbReference>
<reference evidence="2" key="1">
    <citation type="journal article" date="2021" name="Microbiology">
        <title>Metagenomic Analysis of the Microbial Community in the Underground Coal Fire Area (Kemerovo Region, Russia) Revealed Predominance of Thermophilic Members of the Phyla Deinococcus-thermus, Aquificae, and Firmicutes.</title>
        <authorList>
            <person name="Kadnikov V."/>
            <person name="Mardanov A.V."/>
            <person name="Beletsky A.V."/>
            <person name="Karnachuk O.V."/>
            <person name="Ravin N.V."/>
        </authorList>
    </citation>
    <scope>NUCLEOTIDE SEQUENCE</scope>
    <source>
        <strain evidence="2">RBS10-49</strain>
    </source>
</reference>
<dbReference type="Pfam" id="PF03780">
    <property type="entry name" value="Asp23"/>
    <property type="match status" value="1"/>
</dbReference>
<gene>
    <name evidence="2" type="ORF">KM312_06645</name>
</gene>
<dbReference type="AlphaFoldDB" id="A0A947G9D7"/>
<dbReference type="PANTHER" id="PTHR34297">
    <property type="entry name" value="HYPOTHETICAL CYTOSOLIC PROTEIN-RELATED"/>
    <property type="match status" value="1"/>
</dbReference>